<dbReference type="PROSITE" id="PS51724">
    <property type="entry name" value="SPOR"/>
    <property type="match status" value="1"/>
</dbReference>
<sequence length="228" mass="24657">MRFFPSFHISETPTTIVPAVESVERLRRRARNRLLGAGILIAIGVVGLPLVFDKQPRPINVDVEIEIPDRDDAPPLVLPPAEAFPPVDMEEEIVLPAASAVQPAQQPKRVVPMLSSSSRPVRGAAEQPVVARLESARAQALLDGAATPGPMVPQRFVVQVGKDMTVESANELRKKLLRAGLSARIRPVGGKKSKLVRVQVGPFVTRQESQAAQRKVQALGLTAVVSSW</sequence>
<name>U5NBB1_9BURK</name>
<dbReference type="RefSeq" id="WP_022776546.1">
    <property type="nucleotide sequence ID" value="NC_022576.1"/>
</dbReference>
<evidence type="ECO:0000313" key="4">
    <source>
        <dbReference type="Proteomes" id="UP000017184"/>
    </source>
</evidence>
<dbReference type="InterPro" id="IPR036680">
    <property type="entry name" value="SPOR-like_sf"/>
</dbReference>
<protein>
    <submittedName>
        <fullName evidence="3">DedD protein</fullName>
    </submittedName>
</protein>
<dbReference type="PANTHER" id="PTHR38687">
    <property type="entry name" value="CELL DIVISION PROTEIN DEDD-RELATED"/>
    <property type="match status" value="1"/>
</dbReference>
<dbReference type="GO" id="GO:0032506">
    <property type="term" value="P:cytokinetic process"/>
    <property type="evidence" value="ECO:0007669"/>
    <property type="project" value="TreeGrafter"/>
</dbReference>
<feature type="domain" description="SPOR" evidence="2">
    <location>
        <begin position="150"/>
        <end position="228"/>
    </location>
</feature>
<evidence type="ECO:0000256" key="1">
    <source>
        <dbReference type="SAM" id="Phobius"/>
    </source>
</evidence>
<dbReference type="Proteomes" id="UP000017184">
    <property type="component" value="Chromosome"/>
</dbReference>
<dbReference type="Pfam" id="PF05036">
    <property type="entry name" value="SPOR"/>
    <property type="match status" value="1"/>
</dbReference>
<dbReference type="InterPro" id="IPR052521">
    <property type="entry name" value="Cell_div_SPOR-domain"/>
</dbReference>
<dbReference type="GO" id="GO:0032153">
    <property type="term" value="C:cell division site"/>
    <property type="evidence" value="ECO:0007669"/>
    <property type="project" value="TreeGrafter"/>
</dbReference>
<dbReference type="KEGG" id="cbx:Cenrod_2556"/>
<dbReference type="HOGENOM" id="CLU_068683_0_2_4"/>
<keyword evidence="4" id="KW-1185">Reference proteome</keyword>
<dbReference type="AlphaFoldDB" id="U5NBB1"/>
<keyword evidence="1" id="KW-0812">Transmembrane</keyword>
<evidence type="ECO:0000259" key="2">
    <source>
        <dbReference type="PROSITE" id="PS51724"/>
    </source>
</evidence>
<gene>
    <name evidence="3" type="primary">dedD</name>
    <name evidence="3" type="ORF">Cenrod_2556</name>
</gene>
<dbReference type="InterPro" id="IPR007730">
    <property type="entry name" value="SPOR-like_dom"/>
</dbReference>
<evidence type="ECO:0000313" key="3">
    <source>
        <dbReference type="EMBL" id="AGX88610.1"/>
    </source>
</evidence>
<dbReference type="GO" id="GO:0042834">
    <property type="term" value="F:peptidoglycan binding"/>
    <property type="evidence" value="ECO:0007669"/>
    <property type="project" value="InterPro"/>
</dbReference>
<dbReference type="OrthoDB" id="9181370at2"/>
<reference evidence="3 4" key="1">
    <citation type="journal article" date="2013" name="Genome Biol.">
        <title>Genomic analysis reveals key aspects of prokaryotic symbiosis in the phototrophic consortium "Chlorochromatium aggregatum".</title>
        <authorList>
            <person name="Liu Z."/>
            <person name="Muller J."/>
            <person name="Li T."/>
            <person name="Alvey R.M."/>
            <person name="Vogl K."/>
            <person name="Frigaard N.U."/>
            <person name="Rockwell N.C."/>
            <person name="Boyd E.S."/>
            <person name="Tomsho L.P."/>
            <person name="Schuster S.C."/>
            <person name="Henke P."/>
            <person name="Rohde M."/>
            <person name="Overmann J."/>
            <person name="Bryant D.A."/>
        </authorList>
    </citation>
    <scope>NUCLEOTIDE SEQUENCE [LARGE SCALE GENOMIC DNA]</scope>
    <source>
        <strain evidence="3">CR</strain>
    </source>
</reference>
<dbReference type="EMBL" id="CP004885">
    <property type="protein sequence ID" value="AGX88610.1"/>
    <property type="molecule type" value="Genomic_DNA"/>
</dbReference>
<organism evidence="3 4">
    <name type="scientific">Candidatus Symbiobacter mobilis CR</name>
    <dbReference type="NCBI Taxonomy" id="946483"/>
    <lineage>
        <taxon>Bacteria</taxon>
        <taxon>Pseudomonadati</taxon>
        <taxon>Pseudomonadota</taxon>
        <taxon>Betaproteobacteria</taxon>
        <taxon>Burkholderiales</taxon>
        <taxon>Comamonadaceae</taxon>
    </lineage>
</organism>
<dbReference type="eggNOG" id="COG3147">
    <property type="taxonomic scope" value="Bacteria"/>
</dbReference>
<keyword evidence="1" id="KW-0472">Membrane</keyword>
<proteinExistence type="predicted"/>
<feature type="transmembrane region" description="Helical" evidence="1">
    <location>
        <begin position="34"/>
        <end position="52"/>
    </location>
</feature>
<accession>U5NBB1</accession>
<keyword evidence="1" id="KW-1133">Transmembrane helix</keyword>
<dbReference type="SUPFAM" id="SSF110997">
    <property type="entry name" value="Sporulation related repeat"/>
    <property type="match status" value="1"/>
</dbReference>
<dbReference type="PANTHER" id="PTHR38687:SF1">
    <property type="entry name" value="CELL DIVISION PROTEIN DEDD"/>
    <property type="match status" value="1"/>
</dbReference>
<dbReference type="GO" id="GO:0030428">
    <property type="term" value="C:cell septum"/>
    <property type="evidence" value="ECO:0007669"/>
    <property type="project" value="TreeGrafter"/>
</dbReference>
<dbReference type="STRING" id="946483.Cenrod_2556"/>
<dbReference type="Gene3D" id="3.30.70.1070">
    <property type="entry name" value="Sporulation related repeat"/>
    <property type="match status" value="1"/>
</dbReference>